<comment type="similarity">
    <text evidence="4">Belongs to the bacterial ribosomal protein bL21 family.</text>
</comment>
<proteinExistence type="inferred from homology"/>
<dbReference type="GO" id="GO:0006412">
    <property type="term" value="P:translation"/>
    <property type="evidence" value="ECO:0007669"/>
    <property type="project" value="InterPro"/>
</dbReference>
<dbReference type="InterPro" id="IPR036164">
    <property type="entry name" value="bL21-like_sf"/>
</dbReference>
<gene>
    <name evidence="5" type="primary">rplU</name>
    <name evidence="5" type="ORF">COT51_01850</name>
</gene>
<accession>A0A2H0X9U6</accession>
<keyword evidence="4" id="KW-0694">RNA-binding</keyword>
<name>A0A2H0X9U6_UNCKA</name>
<dbReference type="EMBL" id="PEYV01000029">
    <property type="protein sequence ID" value="PIS21631.1"/>
    <property type="molecule type" value="Genomic_DNA"/>
</dbReference>
<organism evidence="5 6">
    <name type="scientific">candidate division WWE3 bacterium CG08_land_8_20_14_0_20_41_15</name>
    <dbReference type="NCBI Taxonomy" id="1975086"/>
    <lineage>
        <taxon>Bacteria</taxon>
        <taxon>Katanobacteria</taxon>
    </lineage>
</organism>
<evidence type="ECO:0000256" key="2">
    <source>
        <dbReference type="ARBA" id="ARBA00023274"/>
    </source>
</evidence>
<keyword evidence="2 4" id="KW-0687">Ribonucleoprotein</keyword>
<reference evidence="6" key="1">
    <citation type="submission" date="2017-09" db="EMBL/GenBank/DDBJ databases">
        <title>Depth-based differentiation of microbial function through sediment-hosted aquifers and enrichment of novel symbionts in the deep terrestrial subsurface.</title>
        <authorList>
            <person name="Probst A.J."/>
            <person name="Ladd B."/>
            <person name="Jarett J.K."/>
            <person name="Geller-Mcgrath D.E."/>
            <person name="Sieber C.M.K."/>
            <person name="Emerson J.B."/>
            <person name="Anantharaman K."/>
            <person name="Thomas B.C."/>
            <person name="Malmstrom R."/>
            <person name="Stieglmeier M."/>
            <person name="Klingl A."/>
            <person name="Woyke T."/>
            <person name="Ryan C.M."/>
            <person name="Banfield J.F."/>
        </authorList>
    </citation>
    <scope>NUCLEOTIDE SEQUENCE [LARGE SCALE GENOMIC DNA]</scope>
</reference>
<comment type="function">
    <text evidence="4">This protein binds to 23S rRNA in the presence of protein L20.</text>
</comment>
<protein>
    <recommendedName>
        <fullName evidence="3 4">50S ribosomal protein L21</fullName>
    </recommendedName>
</protein>
<dbReference type="InterPro" id="IPR028909">
    <property type="entry name" value="bL21-like"/>
</dbReference>
<sequence>MAKQAVIKLNGAQYIVSEGDTFEVKKTEKPEATVLMTMDGDKMEVGTPTLTGAKVDLSVAEQKRGEKMHVRRFRAKSRHRRRIGSRSFLTVLKVDKIS</sequence>
<evidence type="ECO:0000313" key="6">
    <source>
        <dbReference type="Proteomes" id="UP000231098"/>
    </source>
</evidence>
<evidence type="ECO:0000313" key="5">
    <source>
        <dbReference type="EMBL" id="PIS21631.1"/>
    </source>
</evidence>
<dbReference type="GO" id="GO:0005737">
    <property type="term" value="C:cytoplasm"/>
    <property type="evidence" value="ECO:0007669"/>
    <property type="project" value="UniProtKB-ARBA"/>
</dbReference>
<dbReference type="GO" id="GO:0005840">
    <property type="term" value="C:ribosome"/>
    <property type="evidence" value="ECO:0007669"/>
    <property type="project" value="UniProtKB-KW"/>
</dbReference>
<dbReference type="GO" id="GO:0019843">
    <property type="term" value="F:rRNA binding"/>
    <property type="evidence" value="ECO:0007669"/>
    <property type="project" value="UniProtKB-KW"/>
</dbReference>
<dbReference type="AlphaFoldDB" id="A0A2H0X9U6"/>
<evidence type="ECO:0000256" key="1">
    <source>
        <dbReference type="ARBA" id="ARBA00022980"/>
    </source>
</evidence>
<dbReference type="GO" id="GO:1990904">
    <property type="term" value="C:ribonucleoprotein complex"/>
    <property type="evidence" value="ECO:0007669"/>
    <property type="project" value="UniProtKB-KW"/>
</dbReference>
<comment type="caution">
    <text evidence="5">The sequence shown here is derived from an EMBL/GenBank/DDBJ whole genome shotgun (WGS) entry which is preliminary data.</text>
</comment>
<dbReference type="GO" id="GO:0003735">
    <property type="term" value="F:structural constituent of ribosome"/>
    <property type="evidence" value="ECO:0007669"/>
    <property type="project" value="InterPro"/>
</dbReference>
<dbReference type="NCBIfam" id="TIGR00061">
    <property type="entry name" value="L21"/>
    <property type="match status" value="1"/>
</dbReference>
<dbReference type="SUPFAM" id="SSF141091">
    <property type="entry name" value="L21p-like"/>
    <property type="match status" value="1"/>
</dbReference>
<evidence type="ECO:0000256" key="3">
    <source>
        <dbReference type="ARBA" id="ARBA00035483"/>
    </source>
</evidence>
<keyword evidence="1 4" id="KW-0689">Ribosomal protein</keyword>
<dbReference type="Pfam" id="PF00829">
    <property type="entry name" value="Ribosomal_L21p"/>
    <property type="match status" value="1"/>
</dbReference>
<dbReference type="Proteomes" id="UP000231098">
    <property type="component" value="Unassembled WGS sequence"/>
</dbReference>
<evidence type="ECO:0000256" key="4">
    <source>
        <dbReference type="RuleBase" id="RU000562"/>
    </source>
</evidence>
<dbReference type="InterPro" id="IPR001787">
    <property type="entry name" value="Ribosomal_bL21"/>
</dbReference>
<keyword evidence="4" id="KW-0699">rRNA-binding</keyword>